<reference evidence="2" key="1">
    <citation type="journal article" date="2014" name="Proc. Natl. Acad. Sci. U.S.A.">
        <title>Extensive sampling of basidiomycete genomes demonstrates inadequacy of the white-rot/brown-rot paradigm for wood decay fungi.</title>
        <authorList>
            <person name="Riley R."/>
            <person name="Salamov A.A."/>
            <person name="Brown D.W."/>
            <person name="Nagy L.G."/>
            <person name="Floudas D."/>
            <person name="Held B.W."/>
            <person name="Levasseur A."/>
            <person name="Lombard V."/>
            <person name="Morin E."/>
            <person name="Otillar R."/>
            <person name="Lindquist E.A."/>
            <person name="Sun H."/>
            <person name="LaButti K.M."/>
            <person name="Schmutz J."/>
            <person name="Jabbour D."/>
            <person name="Luo H."/>
            <person name="Baker S.E."/>
            <person name="Pisabarro A.G."/>
            <person name="Walton J.D."/>
            <person name="Blanchette R.A."/>
            <person name="Henrissat B."/>
            <person name="Martin F."/>
            <person name="Cullen D."/>
            <person name="Hibbett D.S."/>
            <person name="Grigoriev I.V."/>
        </authorList>
    </citation>
    <scope>NUCLEOTIDE SEQUENCE [LARGE SCALE GENOMIC DNA]</scope>
    <source>
        <strain evidence="2">MUCL 33604</strain>
    </source>
</reference>
<accession>A0A067PNF5</accession>
<organism evidence="1 2">
    <name type="scientific">Jaapia argillacea MUCL 33604</name>
    <dbReference type="NCBI Taxonomy" id="933084"/>
    <lineage>
        <taxon>Eukaryota</taxon>
        <taxon>Fungi</taxon>
        <taxon>Dikarya</taxon>
        <taxon>Basidiomycota</taxon>
        <taxon>Agaricomycotina</taxon>
        <taxon>Agaricomycetes</taxon>
        <taxon>Agaricomycetidae</taxon>
        <taxon>Jaapiales</taxon>
        <taxon>Jaapiaceae</taxon>
        <taxon>Jaapia</taxon>
    </lineage>
</organism>
<dbReference type="HOGENOM" id="CLU_1652403_0_0_1"/>
<evidence type="ECO:0000313" key="1">
    <source>
        <dbReference type="EMBL" id="KDQ52827.1"/>
    </source>
</evidence>
<evidence type="ECO:0000313" key="2">
    <source>
        <dbReference type="Proteomes" id="UP000027265"/>
    </source>
</evidence>
<sequence length="160" mass="17859">MLPPPYSLPHAGLINRSLDFDYNFDLSHCGGRRSEPRRATRLIVEARFGHIVLNFDRRGINLAAQAIKWMLTGVRVVLAAQIGGDLEVNFSMSLSTNDRHGLGPHLNAGLERGASRFLLLPYCHEPFSPSTSIVADSGSFNSMHDSRRLNYAEYPTRDHV</sequence>
<name>A0A067PNF5_9AGAM</name>
<keyword evidence="2" id="KW-1185">Reference proteome</keyword>
<gene>
    <name evidence="1" type="ORF">JAAARDRAFT_39808</name>
</gene>
<dbReference type="InParanoid" id="A0A067PNF5"/>
<dbReference type="Proteomes" id="UP000027265">
    <property type="component" value="Unassembled WGS sequence"/>
</dbReference>
<dbReference type="EMBL" id="KL197737">
    <property type="protein sequence ID" value="KDQ52827.1"/>
    <property type="molecule type" value="Genomic_DNA"/>
</dbReference>
<dbReference type="AlphaFoldDB" id="A0A067PNF5"/>
<proteinExistence type="predicted"/>
<protein>
    <submittedName>
        <fullName evidence="1">Uncharacterized protein</fullName>
    </submittedName>
</protein>